<keyword evidence="2" id="KW-1185">Reference proteome</keyword>
<evidence type="ECO:0000313" key="1">
    <source>
        <dbReference type="EMBL" id="WIM69458.1"/>
    </source>
</evidence>
<reference evidence="1 2" key="1">
    <citation type="submission" date="2023-05" db="EMBL/GenBank/DDBJ databases">
        <title>Corynebacterium suedekumii sp. nov. and Corynebacterium breve sp. nov. isolated from raw cow's milk.</title>
        <authorList>
            <person name="Baer M.K."/>
            <person name="Mehl L."/>
            <person name="Hellmuth R."/>
            <person name="Marke G."/>
            <person name="Lipski A."/>
        </authorList>
    </citation>
    <scope>NUCLEOTIDE SEQUENCE [LARGE SCALE GENOMIC DNA]</scope>
    <source>
        <strain evidence="1 2">LM112</strain>
    </source>
</reference>
<accession>A0ABY8VLA8</accession>
<dbReference type="EMBL" id="CP126970">
    <property type="protein sequence ID" value="WIM69458.1"/>
    <property type="molecule type" value="Genomic_DNA"/>
</dbReference>
<name>A0ABY8VLA8_9CORY</name>
<dbReference type="Proteomes" id="UP001238805">
    <property type="component" value="Chromosome"/>
</dbReference>
<sequence>MNITSATHIADHLRTTQARTLADVASIMHHPRSLARPMPNWRPPSKRLPGVLGAGPLTAAVTRHRVGEQVKARIRGYGEDRQPAYLVTVRVTDPAGGPVDPDLAEGWVRALVDDAVVDAVHEVTVGHAPTFVWLVDSHYQPVHSPASLFTGFAQAA</sequence>
<proteinExistence type="predicted"/>
<organism evidence="1 2">
    <name type="scientific">Corynebacterium suedekumii</name>
    <dbReference type="NCBI Taxonomy" id="3049801"/>
    <lineage>
        <taxon>Bacteria</taxon>
        <taxon>Bacillati</taxon>
        <taxon>Actinomycetota</taxon>
        <taxon>Actinomycetes</taxon>
        <taxon>Mycobacteriales</taxon>
        <taxon>Corynebacteriaceae</taxon>
        <taxon>Corynebacterium</taxon>
    </lineage>
</organism>
<gene>
    <name evidence="1" type="ORF">QP029_09370</name>
</gene>
<evidence type="ECO:0000313" key="2">
    <source>
        <dbReference type="Proteomes" id="UP001238805"/>
    </source>
</evidence>
<protein>
    <submittedName>
        <fullName evidence="1">Uncharacterized protein</fullName>
    </submittedName>
</protein>
<dbReference type="RefSeq" id="WP_284874052.1">
    <property type="nucleotide sequence ID" value="NZ_CP126970.1"/>
</dbReference>